<dbReference type="EMBL" id="SOQZ01000001">
    <property type="protein sequence ID" value="TDY14098.1"/>
    <property type="molecule type" value="Genomic_DNA"/>
</dbReference>
<dbReference type="SUPFAM" id="SSF50156">
    <property type="entry name" value="PDZ domain-like"/>
    <property type="match status" value="1"/>
</dbReference>
<gene>
    <name evidence="3" type="ORF">A8975_0699</name>
</gene>
<feature type="chain" id="PRO_5045935286" evidence="1">
    <location>
        <begin position="21"/>
        <end position="443"/>
    </location>
</feature>
<evidence type="ECO:0000313" key="4">
    <source>
        <dbReference type="Proteomes" id="UP000294930"/>
    </source>
</evidence>
<dbReference type="Pfam" id="PF17820">
    <property type="entry name" value="PDZ_6"/>
    <property type="match status" value="1"/>
</dbReference>
<evidence type="ECO:0000259" key="2">
    <source>
        <dbReference type="PROSITE" id="PS50106"/>
    </source>
</evidence>
<feature type="domain" description="PDZ" evidence="2">
    <location>
        <begin position="374"/>
        <end position="410"/>
    </location>
</feature>
<dbReference type="Gene3D" id="2.40.70.10">
    <property type="entry name" value="Acid Proteases"/>
    <property type="match status" value="2"/>
</dbReference>
<name>A0ABY2G9V4_9FLAO</name>
<evidence type="ECO:0000256" key="1">
    <source>
        <dbReference type="SAM" id="SignalP"/>
    </source>
</evidence>
<keyword evidence="3" id="KW-0645">Protease</keyword>
<feature type="signal peptide" evidence="1">
    <location>
        <begin position="1"/>
        <end position="20"/>
    </location>
</feature>
<dbReference type="RefSeq" id="WP_243832940.1">
    <property type="nucleotide sequence ID" value="NZ_SOQZ01000001.1"/>
</dbReference>
<dbReference type="GO" id="GO:0008233">
    <property type="term" value="F:peptidase activity"/>
    <property type="evidence" value="ECO:0007669"/>
    <property type="project" value="UniProtKB-KW"/>
</dbReference>
<keyword evidence="1" id="KW-0732">Signal</keyword>
<evidence type="ECO:0000313" key="3">
    <source>
        <dbReference type="EMBL" id="TDY14098.1"/>
    </source>
</evidence>
<keyword evidence="3" id="KW-0378">Hydrolase</keyword>
<dbReference type="GO" id="GO:0006508">
    <property type="term" value="P:proteolysis"/>
    <property type="evidence" value="ECO:0007669"/>
    <property type="project" value="UniProtKB-KW"/>
</dbReference>
<sequence length="443" mass="50917">MLKRILVNIGLFLMCTLVCAQDDFNLPNNKDYTKINFKLINNLIVFPVEVNGVELSFLLDSGVSKPILFNIINLTDSLLVNNVERIYLRGLGADGEIEALRSRENFLKVGDAININQDIYVVFDNSINFTPRLGVDVHGIIGYDIFKDFVVEINYRSKFIKLFKHSEYKYKSCRKCESFDMILNKNKPYIDAYAEIDTIKTPVKLLIDTGSSDALWLFEDHEKQILPPNEKYFHDFLGKGLSGNIHGKRSRVNSFSLGDFHLENVNVAYPDSASISHARKFEERNGSISGDLLKRFNIVVDYKNLKVTLKKNSNFRKPFFYNKSGIVLEQYGVRVIKELGEKKYIDSYGRENRDNIIVDFSQTFHYSLKPSYTIVELREGSPAERAGLEIGDVILSINNKGTHKMTLQEATLYFCEEDKKLIKLEVERKGIIKTFTFRLESLL</sequence>
<accession>A0ABY2G9V4</accession>
<dbReference type="InterPro" id="IPR021109">
    <property type="entry name" value="Peptidase_aspartic_dom_sf"/>
</dbReference>
<comment type="caution">
    <text evidence="3">The sequence shown here is derived from an EMBL/GenBank/DDBJ whole genome shotgun (WGS) entry which is preliminary data.</text>
</comment>
<dbReference type="Pfam" id="PF13650">
    <property type="entry name" value="Asp_protease_2"/>
    <property type="match status" value="2"/>
</dbReference>
<proteinExistence type="predicted"/>
<protein>
    <submittedName>
        <fullName evidence="3">Aspartyl protease</fullName>
    </submittedName>
</protein>
<dbReference type="InterPro" id="IPR036034">
    <property type="entry name" value="PDZ_sf"/>
</dbReference>
<keyword evidence="4" id="KW-1185">Reference proteome</keyword>
<organism evidence="3 4">
    <name type="scientific">Meridianimaribacter flavus</name>
    <dbReference type="NCBI Taxonomy" id="571115"/>
    <lineage>
        <taxon>Bacteria</taxon>
        <taxon>Pseudomonadati</taxon>
        <taxon>Bacteroidota</taxon>
        <taxon>Flavobacteriia</taxon>
        <taxon>Flavobacteriales</taxon>
        <taxon>Flavobacteriaceae</taxon>
        <taxon>Meridianimaribacter</taxon>
    </lineage>
</organism>
<dbReference type="SMART" id="SM00228">
    <property type="entry name" value="PDZ"/>
    <property type="match status" value="1"/>
</dbReference>
<dbReference type="InterPro" id="IPR001478">
    <property type="entry name" value="PDZ"/>
</dbReference>
<dbReference type="PROSITE" id="PS50106">
    <property type="entry name" value="PDZ"/>
    <property type="match status" value="1"/>
</dbReference>
<dbReference type="Proteomes" id="UP000294930">
    <property type="component" value="Unassembled WGS sequence"/>
</dbReference>
<reference evidence="3 4" key="1">
    <citation type="submission" date="2019-03" db="EMBL/GenBank/DDBJ databases">
        <title>Genomic Encyclopedia of Type Strains, Phase III (KMG-III): the genomes of soil and plant-associated and newly described type strains.</title>
        <authorList>
            <person name="Whitman W."/>
        </authorList>
    </citation>
    <scope>NUCLEOTIDE SEQUENCE [LARGE SCALE GENOMIC DNA]</scope>
    <source>
        <strain evidence="3 4">CGMCC 1.10957</strain>
    </source>
</reference>
<dbReference type="Gene3D" id="2.30.42.10">
    <property type="match status" value="1"/>
</dbReference>
<dbReference type="InterPro" id="IPR041489">
    <property type="entry name" value="PDZ_6"/>
</dbReference>